<evidence type="ECO:0000256" key="1">
    <source>
        <dbReference type="ARBA" id="ARBA00022908"/>
    </source>
</evidence>
<dbReference type="CDD" id="cd01188">
    <property type="entry name" value="INT_RitA_C_like"/>
    <property type="match status" value="1"/>
</dbReference>
<dbReference type="GO" id="GO:0006310">
    <property type="term" value="P:DNA recombination"/>
    <property type="evidence" value="ECO:0007669"/>
    <property type="project" value="UniProtKB-KW"/>
</dbReference>
<dbReference type="eggNOG" id="COG4974">
    <property type="taxonomic scope" value="Bacteria"/>
</dbReference>
<evidence type="ECO:0000313" key="4">
    <source>
        <dbReference type="EMBL" id="EGV27614.1"/>
    </source>
</evidence>
<dbReference type="InterPro" id="IPR013762">
    <property type="entry name" value="Integrase-like_cat_sf"/>
</dbReference>
<comment type="caution">
    <text evidence="4">The sequence shown here is derived from an EMBL/GenBank/DDBJ whole genome shotgun (WGS) entry which is preliminary data.</text>
</comment>
<dbReference type="SUPFAM" id="SSF56349">
    <property type="entry name" value="DNA breaking-rejoining enzymes"/>
    <property type="match status" value="2"/>
</dbReference>
<dbReference type="Gene3D" id="1.10.443.10">
    <property type="entry name" value="Intergrase catalytic core"/>
    <property type="match status" value="2"/>
</dbReference>
<dbReference type="AlphaFoldDB" id="G2E8F9"/>
<gene>
    <name evidence="4" type="ORF">ThidrDRAFT_4573</name>
</gene>
<organism evidence="4 5">
    <name type="scientific">Thiorhodococcus drewsii AZ1</name>
    <dbReference type="NCBI Taxonomy" id="765913"/>
    <lineage>
        <taxon>Bacteria</taxon>
        <taxon>Pseudomonadati</taxon>
        <taxon>Pseudomonadota</taxon>
        <taxon>Gammaproteobacteria</taxon>
        <taxon>Chromatiales</taxon>
        <taxon>Chromatiaceae</taxon>
        <taxon>Thiorhodococcus</taxon>
    </lineage>
</organism>
<dbReference type="PATRIC" id="fig|765913.3.peg.4634"/>
<name>G2E8F9_9GAMM</name>
<dbReference type="PANTHER" id="PTHR30349">
    <property type="entry name" value="PHAGE INTEGRASE-RELATED"/>
    <property type="match status" value="1"/>
</dbReference>
<feature type="domain" description="Tyr recombinase" evidence="3">
    <location>
        <begin position="507"/>
        <end position="707"/>
    </location>
</feature>
<keyword evidence="1" id="KW-0229">DNA integration</keyword>
<evidence type="ECO:0000313" key="5">
    <source>
        <dbReference type="Proteomes" id="UP000004200"/>
    </source>
</evidence>
<dbReference type="Pfam" id="PF00589">
    <property type="entry name" value="Phage_integrase"/>
    <property type="match status" value="2"/>
</dbReference>
<accession>G2E8F9</accession>
<dbReference type="STRING" id="765913.ThidrDRAFT_4573"/>
<dbReference type="OrthoDB" id="9801717at2"/>
<reference evidence="4 5" key="1">
    <citation type="submission" date="2011-06" db="EMBL/GenBank/DDBJ databases">
        <title>The draft genome of Thiorhodococcus drewsii AZ1.</title>
        <authorList>
            <consortium name="US DOE Joint Genome Institute (JGI-PGF)"/>
            <person name="Lucas S."/>
            <person name="Han J."/>
            <person name="Lapidus A."/>
            <person name="Cheng J.-F."/>
            <person name="Goodwin L."/>
            <person name="Pitluck S."/>
            <person name="Peters L."/>
            <person name="Land M.L."/>
            <person name="Hauser L."/>
            <person name="Vogl K."/>
            <person name="Liu Z."/>
            <person name="Imhoff J."/>
            <person name="Thiel V."/>
            <person name="Frigaard N.-U."/>
            <person name="Bryant D.A."/>
            <person name="Woyke T.J."/>
        </authorList>
    </citation>
    <scope>NUCLEOTIDE SEQUENCE [LARGE SCALE GENOMIC DNA]</scope>
    <source>
        <strain evidence="4 5">AZ1</strain>
    </source>
</reference>
<dbReference type="GO" id="GO:0003677">
    <property type="term" value="F:DNA binding"/>
    <property type="evidence" value="ECO:0007669"/>
    <property type="project" value="InterPro"/>
</dbReference>
<dbReference type="PANTHER" id="PTHR30349:SF90">
    <property type="entry name" value="TYROSINE RECOMBINASE XERD"/>
    <property type="match status" value="1"/>
</dbReference>
<proteinExistence type="predicted"/>
<evidence type="ECO:0000256" key="2">
    <source>
        <dbReference type="ARBA" id="ARBA00023172"/>
    </source>
</evidence>
<protein>
    <submittedName>
        <fullName evidence="4">Integrase family protein</fullName>
    </submittedName>
</protein>
<dbReference type="InterPro" id="IPR011010">
    <property type="entry name" value="DNA_brk_join_enz"/>
</dbReference>
<dbReference type="RefSeq" id="WP_007043285.1">
    <property type="nucleotide sequence ID" value="NZ_AFWT01000079.1"/>
</dbReference>
<dbReference type="GO" id="GO:0015074">
    <property type="term" value="P:DNA integration"/>
    <property type="evidence" value="ECO:0007669"/>
    <property type="project" value="UniProtKB-KW"/>
</dbReference>
<dbReference type="EMBL" id="AFWT01000079">
    <property type="protein sequence ID" value="EGV27614.1"/>
    <property type="molecule type" value="Genomic_DNA"/>
</dbReference>
<keyword evidence="2" id="KW-0233">DNA recombination</keyword>
<keyword evidence="5" id="KW-1185">Reference proteome</keyword>
<evidence type="ECO:0000259" key="3">
    <source>
        <dbReference type="PROSITE" id="PS51898"/>
    </source>
</evidence>
<feature type="domain" description="Tyr recombinase" evidence="3">
    <location>
        <begin position="223"/>
        <end position="405"/>
    </location>
</feature>
<dbReference type="InterPro" id="IPR050090">
    <property type="entry name" value="Tyrosine_recombinase_XerCD"/>
</dbReference>
<dbReference type="eggNOG" id="COG0582">
    <property type="taxonomic scope" value="Bacteria"/>
</dbReference>
<dbReference type="Proteomes" id="UP000004200">
    <property type="component" value="Unassembled WGS sequence"/>
</dbReference>
<sequence>MSDQPCTQPSSAISDADLLESFSVYLERRGHRHQVAHRYCQAVRHFLHWRRMSDVSAEERFDRRMVQIFLDEHLPACHCPAPIVRTRKTVRAALNQLLMMTGQPRLIPQAPLASAIIEDSVSVFDGYLREVCGLAEQTRLSRCRYVREFLTTLFGTGPLLLEQLTPGRLIDYITDWASQGHRRVATVMVCALRNYLRYLRFDGQVSDNIGEQLPAPAQWPLAAIPTALSEAELARFWAAFDRGTPIGQRDYAMARCLADMALRCHEVSELTLEAVDWRAGVLTLIHTKGQRVDQLPLPTVTGEALVAYLRTGRPSSASRRVFLHHRAPLGAPVAKTTVRGAVRRAFRRAGLPWTGTHVLRHTVACRLLQAECSLKEIADVLRHRSFDTTAIYTKVDLPQLAGVALHWTSMPERVGTYLRTRRALGFALVIEGQQLERFAAFAEQQGYQGPFTLPLALAWANASRTPEGLGPARRLEVLRPFAKYCQLFEPDTEVPPRRLFGPAHRRLPPHIYTQDELAQLLDAAAQLRPTAGLRPVTIRTLLGLLAATGLRVGEALRLKDADVDLEQQIIEVRQSKFRKSRLLPIHSSTCGALAEYLTVRDRLLGRRPAETLLVFDNARAITTPQADYAFQQLRKQLGWERPLDGSAPRLYDLRHSFVCWRLLAWYRDGLDVNRKLAHLATYLGHAKVSDTYWYLTGIPELMAIAAARFEQAVPAVEEERP</sequence>
<dbReference type="InterPro" id="IPR002104">
    <property type="entry name" value="Integrase_catalytic"/>
</dbReference>
<dbReference type="PROSITE" id="PS51898">
    <property type="entry name" value="TYR_RECOMBINASE"/>
    <property type="match status" value="2"/>
</dbReference>